<evidence type="ECO:0000313" key="3">
    <source>
        <dbReference type="Proteomes" id="UP000002725"/>
    </source>
</evidence>
<accession>B4S4B4</accession>
<dbReference type="HOGENOM" id="CLU_2383745_0_0_10"/>
<evidence type="ECO:0000313" key="2">
    <source>
        <dbReference type="EMBL" id="ACF45362.1"/>
    </source>
</evidence>
<feature type="region of interest" description="Disordered" evidence="1">
    <location>
        <begin position="65"/>
        <end position="94"/>
    </location>
</feature>
<protein>
    <submittedName>
        <fullName evidence="2">Uncharacterized protein</fullName>
    </submittedName>
</protein>
<dbReference type="AlphaFoldDB" id="B4S4B4"/>
<sequence length="94" mass="10645">MVIQGEDSRSIGQKWNTGQRSIQKGEQLKSSGLKMMEKGQKMVAEGQKNVEKGDQSIMQGKLLKQQSEHEYRQKFPDQKLLPVDEIPATQTSAR</sequence>
<dbReference type="Proteomes" id="UP000002725">
    <property type="component" value="Chromosome"/>
</dbReference>
<proteinExistence type="predicted"/>
<name>B4S4B4_PROA2</name>
<feature type="region of interest" description="Disordered" evidence="1">
    <location>
        <begin position="1"/>
        <end position="26"/>
    </location>
</feature>
<gene>
    <name evidence="2" type="ordered locus">Paes_0305</name>
</gene>
<dbReference type="EMBL" id="CP001108">
    <property type="protein sequence ID" value="ACF45362.1"/>
    <property type="molecule type" value="Genomic_DNA"/>
</dbReference>
<reference evidence="2" key="1">
    <citation type="submission" date="2008-06" db="EMBL/GenBank/DDBJ databases">
        <title>Complete sequence of chromosome of Prosthecochloris aestuarii DSM 271.</title>
        <authorList>
            <consortium name="US DOE Joint Genome Institute"/>
            <person name="Lucas S."/>
            <person name="Copeland A."/>
            <person name="Lapidus A."/>
            <person name="Glavina del Rio T."/>
            <person name="Dalin E."/>
            <person name="Tice H."/>
            <person name="Bruce D."/>
            <person name="Goodwin L."/>
            <person name="Pitluck S."/>
            <person name="Schmutz J."/>
            <person name="Larimer F."/>
            <person name="Land M."/>
            <person name="Hauser L."/>
            <person name="Kyrpides N."/>
            <person name="Anderson I."/>
            <person name="Liu Z."/>
            <person name="Li T."/>
            <person name="Zhao F."/>
            <person name="Overmann J."/>
            <person name="Bryant D.A."/>
            <person name="Richardson P."/>
        </authorList>
    </citation>
    <scope>NUCLEOTIDE SEQUENCE [LARGE SCALE GENOMIC DNA]</scope>
    <source>
        <strain evidence="2">DSM 271</strain>
    </source>
</reference>
<organism evidence="2 3">
    <name type="scientific">Prosthecochloris aestuarii (strain DSM 271 / SK 413)</name>
    <dbReference type="NCBI Taxonomy" id="290512"/>
    <lineage>
        <taxon>Bacteria</taxon>
        <taxon>Pseudomonadati</taxon>
        <taxon>Chlorobiota</taxon>
        <taxon>Chlorobiia</taxon>
        <taxon>Chlorobiales</taxon>
        <taxon>Chlorobiaceae</taxon>
        <taxon>Prosthecochloris</taxon>
    </lineage>
</organism>
<feature type="compositionally biased region" description="Basic and acidic residues" evidence="1">
    <location>
        <begin position="66"/>
        <end position="77"/>
    </location>
</feature>
<dbReference type="eggNOG" id="ENOG502ZIWI">
    <property type="taxonomic scope" value="Bacteria"/>
</dbReference>
<feature type="compositionally biased region" description="Polar residues" evidence="1">
    <location>
        <begin position="10"/>
        <end position="26"/>
    </location>
</feature>
<dbReference type="KEGG" id="paa:Paes_0305"/>
<evidence type="ECO:0000256" key="1">
    <source>
        <dbReference type="SAM" id="MobiDB-lite"/>
    </source>
</evidence>
<keyword evidence="3" id="KW-1185">Reference proteome</keyword>